<dbReference type="InterPro" id="IPR011009">
    <property type="entry name" value="Kinase-like_dom_sf"/>
</dbReference>
<keyword evidence="8" id="KW-0723">Serine/threonine-protein kinase</keyword>
<reference evidence="8" key="1">
    <citation type="submission" date="2005-07" db="EMBL/GenBank/DDBJ databases">
        <title>Complete sequence of Thermobifida fusca YX.</title>
        <authorList>
            <consortium name="US DOE Joint Genome Institute"/>
            <person name="Copeland A."/>
            <person name="Lucas S."/>
            <person name="Lapidus A."/>
            <person name="Barry K."/>
            <person name="Detter J.C."/>
            <person name="Glavina T."/>
            <person name="Hammon N."/>
            <person name="Israni S."/>
            <person name="Pitluck S."/>
            <person name="Di Bartolo G."/>
            <person name="Chain P."/>
            <person name="Schmutz J."/>
            <person name="Larimer F."/>
            <person name="Land M."/>
            <person name="Lykidis A."/>
            <person name="Richardson P."/>
        </authorList>
    </citation>
    <scope>NUCLEOTIDE SEQUENCE</scope>
    <source>
        <strain evidence="8">YX</strain>
    </source>
</reference>
<name>Q47SM9_THEFY</name>
<sequence length="490" mass="50461">MPAASQDNDGGPSQSGGPMADPAPLIDTDPARIGEYTLLGRLGQGGQGVVYLGSAPDGARVAVKTLHRDALDLPGLREQLAEEVEMARRVARFCTAQVLAADLDADPPYVVSEYVEGPSLQAVVRERGPLRGASLERLAVGTLTALAAIHQAGIVHRDFKPANVLMAPGGPRVIDFGIARALEGTAILTSRIAGTPAYMAPEQITGGPLGPAVDMFAWGATLVYAANGRGPFGHGSLKAVVQRVINDEPDFGELSGTLREIAERCLNKDAAQRPTAAETLMLVLGIEGPPPTEEPSTDTAIPVTHQTLVAGAIAAADTGEQESAAELYRSYPPAPPPPHSNVAAQPSPTPPPHPQTASGPQPSLPSTGAQHSGYGYATGPHQSGYGYATGPQQGGYAPPPGPHQHAYPTPHSGNAAIPPHGGPSGPYAPAQPWMPSTGGYPQTSQPYSGQQYQQQAEGTSTAFVLGVVSIAVIAGVLLFILLFLLIGSLG</sequence>
<keyword evidence="6" id="KW-0472">Membrane</keyword>
<dbReference type="OrthoDB" id="9762169at2"/>
<accession>Q47SM9</accession>
<evidence type="ECO:0000256" key="6">
    <source>
        <dbReference type="SAM" id="Phobius"/>
    </source>
</evidence>
<dbReference type="PANTHER" id="PTHR43289:SF34">
    <property type="entry name" value="SERINE_THREONINE-PROTEIN KINASE YBDM-RELATED"/>
    <property type="match status" value="1"/>
</dbReference>
<evidence type="ECO:0000259" key="7">
    <source>
        <dbReference type="PROSITE" id="PS50011"/>
    </source>
</evidence>
<proteinExistence type="predicted"/>
<organism evidence="8">
    <name type="scientific">Thermobifida fusca (strain YX)</name>
    <dbReference type="NCBI Taxonomy" id="269800"/>
    <lineage>
        <taxon>Bacteria</taxon>
        <taxon>Bacillati</taxon>
        <taxon>Actinomycetota</taxon>
        <taxon>Actinomycetes</taxon>
        <taxon>Streptosporangiales</taxon>
        <taxon>Nocardiopsidaceae</taxon>
        <taxon>Thermobifida</taxon>
    </lineage>
</organism>
<dbReference type="InterPro" id="IPR008271">
    <property type="entry name" value="Ser/Thr_kinase_AS"/>
</dbReference>
<dbReference type="HOGENOM" id="CLU_000288_63_44_11"/>
<feature type="compositionally biased region" description="Polar residues" evidence="5">
    <location>
        <begin position="1"/>
        <end position="16"/>
    </location>
</feature>
<feature type="region of interest" description="Disordered" evidence="5">
    <location>
        <begin position="318"/>
        <end position="453"/>
    </location>
</feature>
<dbReference type="AlphaFoldDB" id="Q47SM9"/>
<feature type="region of interest" description="Disordered" evidence="5">
    <location>
        <begin position="1"/>
        <end position="27"/>
    </location>
</feature>
<dbReference type="PANTHER" id="PTHR43289">
    <property type="entry name" value="MITOGEN-ACTIVATED PROTEIN KINASE KINASE KINASE 20-RELATED"/>
    <property type="match status" value="1"/>
</dbReference>
<dbReference type="PROSITE" id="PS50011">
    <property type="entry name" value="PROTEIN_KINASE_DOM"/>
    <property type="match status" value="1"/>
</dbReference>
<evidence type="ECO:0000256" key="1">
    <source>
        <dbReference type="ARBA" id="ARBA00022679"/>
    </source>
</evidence>
<evidence type="ECO:0000313" key="8">
    <source>
        <dbReference type="EMBL" id="AAZ54538.1"/>
    </source>
</evidence>
<feature type="compositionally biased region" description="Low complexity" evidence="5">
    <location>
        <begin position="440"/>
        <end position="453"/>
    </location>
</feature>
<dbReference type="Gene3D" id="1.10.510.10">
    <property type="entry name" value="Transferase(Phosphotransferase) domain 1"/>
    <property type="match status" value="1"/>
</dbReference>
<dbReference type="EMBL" id="CP000088">
    <property type="protein sequence ID" value="AAZ54538.1"/>
    <property type="molecule type" value="Genomic_DNA"/>
</dbReference>
<dbReference type="eggNOG" id="COG0515">
    <property type="taxonomic scope" value="Bacteria"/>
</dbReference>
<keyword evidence="6" id="KW-0812">Transmembrane</keyword>
<gene>
    <name evidence="8" type="ordered locus">Tfu_0500</name>
</gene>
<dbReference type="CDD" id="cd14014">
    <property type="entry name" value="STKc_PknB_like"/>
    <property type="match status" value="1"/>
</dbReference>
<dbReference type="GO" id="GO:0005524">
    <property type="term" value="F:ATP binding"/>
    <property type="evidence" value="ECO:0007669"/>
    <property type="project" value="UniProtKB-KW"/>
</dbReference>
<dbReference type="GO" id="GO:0004674">
    <property type="term" value="F:protein serine/threonine kinase activity"/>
    <property type="evidence" value="ECO:0007669"/>
    <property type="project" value="UniProtKB-KW"/>
</dbReference>
<evidence type="ECO:0000256" key="2">
    <source>
        <dbReference type="ARBA" id="ARBA00022741"/>
    </source>
</evidence>
<evidence type="ECO:0000256" key="3">
    <source>
        <dbReference type="ARBA" id="ARBA00022777"/>
    </source>
</evidence>
<dbReference type="Gene3D" id="3.30.200.20">
    <property type="entry name" value="Phosphorylase Kinase, domain 1"/>
    <property type="match status" value="1"/>
</dbReference>
<protein>
    <submittedName>
        <fullName evidence="8">Tyrosine protein kinase:Serine/threonine protein kinase</fullName>
    </submittedName>
</protein>
<evidence type="ECO:0000256" key="5">
    <source>
        <dbReference type="SAM" id="MobiDB-lite"/>
    </source>
</evidence>
<dbReference type="KEGG" id="tfu:Tfu_0500"/>
<dbReference type="STRING" id="269800.Tfu_0500"/>
<keyword evidence="4" id="KW-0067">ATP-binding</keyword>
<keyword evidence="2" id="KW-0547">Nucleotide-binding</keyword>
<evidence type="ECO:0000256" key="4">
    <source>
        <dbReference type="ARBA" id="ARBA00022840"/>
    </source>
</evidence>
<dbReference type="SUPFAM" id="SSF56112">
    <property type="entry name" value="Protein kinase-like (PK-like)"/>
    <property type="match status" value="1"/>
</dbReference>
<dbReference type="InterPro" id="IPR000719">
    <property type="entry name" value="Prot_kinase_dom"/>
</dbReference>
<dbReference type="PROSITE" id="PS00108">
    <property type="entry name" value="PROTEIN_KINASE_ST"/>
    <property type="match status" value="1"/>
</dbReference>
<keyword evidence="1" id="KW-0808">Transferase</keyword>
<feature type="transmembrane region" description="Helical" evidence="6">
    <location>
        <begin position="462"/>
        <end position="486"/>
    </location>
</feature>
<dbReference type="Pfam" id="PF00069">
    <property type="entry name" value="Pkinase"/>
    <property type="match status" value="1"/>
</dbReference>
<keyword evidence="3 8" id="KW-0418">Kinase</keyword>
<keyword evidence="6" id="KW-1133">Transmembrane helix</keyword>
<feature type="domain" description="Protein kinase" evidence="7">
    <location>
        <begin position="36"/>
        <end position="284"/>
    </location>
</feature>